<dbReference type="InterPro" id="IPR015422">
    <property type="entry name" value="PyrdxlP-dep_Trfase_small"/>
</dbReference>
<evidence type="ECO:0000259" key="2">
    <source>
        <dbReference type="Pfam" id="PF00266"/>
    </source>
</evidence>
<dbReference type="HOGENOM" id="CLU_003433_3_1_0"/>
<dbReference type="InterPro" id="IPR000192">
    <property type="entry name" value="Aminotrans_V_dom"/>
</dbReference>
<dbReference type="STRING" id="575540.Isop_2866"/>
<reference evidence="3 4" key="2">
    <citation type="journal article" date="2011" name="Stand. Genomic Sci.">
        <title>Complete genome sequence of Isosphaera pallida type strain (IS1B).</title>
        <authorList>
            <consortium name="US DOE Joint Genome Institute (JGI-PGF)"/>
            <person name="Goker M."/>
            <person name="Cleland D."/>
            <person name="Saunders E."/>
            <person name="Lapidus A."/>
            <person name="Nolan M."/>
            <person name="Lucas S."/>
            <person name="Hammon N."/>
            <person name="Deshpande S."/>
            <person name="Cheng J.F."/>
            <person name="Tapia R."/>
            <person name="Han C."/>
            <person name="Goodwin L."/>
            <person name="Pitluck S."/>
            <person name="Liolios K."/>
            <person name="Pagani I."/>
            <person name="Ivanova N."/>
            <person name="Mavromatis K."/>
            <person name="Pati A."/>
            <person name="Chen A."/>
            <person name="Palaniappan K."/>
            <person name="Land M."/>
            <person name="Hauser L."/>
            <person name="Chang Y.J."/>
            <person name="Jeffries C.D."/>
            <person name="Detter J.C."/>
            <person name="Beck B."/>
            <person name="Woyke T."/>
            <person name="Bristow J."/>
            <person name="Eisen J.A."/>
            <person name="Markowitz V."/>
            <person name="Hugenholtz P."/>
            <person name="Kyrpides N.C."/>
            <person name="Klenk H.P."/>
        </authorList>
    </citation>
    <scope>NUCLEOTIDE SEQUENCE [LARGE SCALE GENOMIC DNA]</scope>
    <source>
        <strain evidence="4">ATCC 43644 / DSM 9630 / IS1B</strain>
    </source>
</reference>
<organism evidence="3 4">
    <name type="scientific">Isosphaera pallida (strain ATCC 43644 / DSM 9630 / IS1B)</name>
    <dbReference type="NCBI Taxonomy" id="575540"/>
    <lineage>
        <taxon>Bacteria</taxon>
        <taxon>Pseudomonadati</taxon>
        <taxon>Planctomycetota</taxon>
        <taxon>Planctomycetia</taxon>
        <taxon>Isosphaerales</taxon>
        <taxon>Isosphaeraceae</taxon>
        <taxon>Isosphaera</taxon>
    </lineage>
</organism>
<dbReference type="Proteomes" id="UP000008631">
    <property type="component" value="Chromosome"/>
</dbReference>
<protein>
    <submittedName>
        <fullName evidence="3">Aminotransferase class V</fullName>
    </submittedName>
</protein>
<dbReference type="Gene3D" id="3.90.1150.10">
    <property type="entry name" value="Aspartate Aminotransferase, domain 1"/>
    <property type="match status" value="1"/>
</dbReference>
<proteinExistence type="predicted"/>
<evidence type="ECO:0000313" key="3">
    <source>
        <dbReference type="EMBL" id="ADV63431.1"/>
    </source>
</evidence>
<sequence>MNYSIPPWPHAPGPDPREIKHQFLIRNDVIFLNHGSFGACPRVVFETYQSWQRELEEQPVEFLGRRFLGLMSEARAKLAEFVGSDPDGLIFVPNATYGMNVVARSLAHTLPLGFGDEILTTDHEYGAIDRVWRFIAQHVGARLRRVTLPSTLSTPEELAETILAEWNPRTRIFSLSWVTSPTALVMPIKMLVEEARRRGVVTVIDAAHAPGLLDESEFRLEALGADFVVGNCHKWMLAPKGAGFLYAAPRGRETLEPFVVSWGYQADPPGRSRFLDQHGYTGTTDPAAYLSVPTAIEFLRNPDWVLIRERCRTRAAMVRRRVAEIVGSEPERFCPDSSQWFRQMVACPLPSCDALGLQKALWERHRVEVPCTRLGGSIDAVHADDPRRWLRVSVQGYTTDHDLETLLGALREEWPRYART</sequence>
<dbReference type="RefSeq" id="WP_013565719.1">
    <property type="nucleotide sequence ID" value="NC_014962.1"/>
</dbReference>
<dbReference type="Gene3D" id="3.40.640.10">
    <property type="entry name" value="Type I PLP-dependent aspartate aminotransferase-like (Major domain)"/>
    <property type="match status" value="1"/>
</dbReference>
<evidence type="ECO:0000256" key="1">
    <source>
        <dbReference type="ARBA" id="ARBA00022898"/>
    </source>
</evidence>
<dbReference type="PANTHER" id="PTHR43092:SF2">
    <property type="entry name" value="HERCYNYLCYSTEINE SULFOXIDE LYASE"/>
    <property type="match status" value="1"/>
</dbReference>
<dbReference type="Pfam" id="PF00266">
    <property type="entry name" value="Aminotran_5"/>
    <property type="match status" value="1"/>
</dbReference>
<keyword evidence="1" id="KW-0663">Pyridoxal phosphate</keyword>
<dbReference type="OrthoDB" id="250246at2"/>
<keyword evidence="3" id="KW-0808">Transferase</keyword>
<keyword evidence="4" id="KW-1185">Reference proteome</keyword>
<reference key="1">
    <citation type="submission" date="2010-11" db="EMBL/GenBank/DDBJ databases">
        <title>The complete sequence of chromosome of Isophaera pallida ATCC 43644.</title>
        <authorList>
            <consortium name="US DOE Joint Genome Institute (JGI-PGF)"/>
            <person name="Lucas S."/>
            <person name="Copeland A."/>
            <person name="Lapidus A."/>
            <person name="Bruce D."/>
            <person name="Goodwin L."/>
            <person name="Pitluck S."/>
            <person name="Kyrpides N."/>
            <person name="Mavromatis K."/>
            <person name="Pagani I."/>
            <person name="Ivanova N."/>
            <person name="Saunders E."/>
            <person name="Brettin T."/>
            <person name="Detter J.C."/>
            <person name="Han C."/>
            <person name="Tapia R."/>
            <person name="Land M."/>
            <person name="Hauser L."/>
            <person name="Markowitz V."/>
            <person name="Cheng J.-F."/>
            <person name="Hugenholtz P."/>
            <person name="Woyke T."/>
            <person name="Wu D."/>
            <person name="Eisen J.A."/>
        </authorList>
    </citation>
    <scope>NUCLEOTIDE SEQUENCE</scope>
    <source>
        <strain>ATCC 43644</strain>
    </source>
</reference>
<dbReference type="KEGG" id="ipa:Isop_2866"/>
<dbReference type="AlphaFoldDB" id="E8R1L3"/>
<dbReference type="PANTHER" id="PTHR43092">
    <property type="entry name" value="L-CYSTEINE DESULFHYDRASE"/>
    <property type="match status" value="1"/>
</dbReference>
<dbReference type="InParanoid" id="E8R1L3"/>
<dbReference type="eggNOG" id="COG0520">
    <property type="taxonomic scope" value="Bacteria"/>
</dbReference>
<dbReference type="EMBL" id="CP002353">
    <property type="protein sequence ID" value="ADV63431.1"/>
    <property type="molecule type" value="Genomic_DNA"/>
</dbReference>
<keyword evidence="3" id="KW-0032">Aminotransferase</keyword>
<dbReference type="InterPro" id="IPR015421">
    <property type="entry name" value="PyrdxlP-dep_Trfase_major"/>
</dbReference>
<gene>
    <name evidence="3" type="ordered locus">Isop_2866</name>
</gene>
<dbReference type="GO" id="GO:0008483">
    <property type="term" value="F:transaminase activity"/>
    <property type="evidence" value="ECO:0007669"/>
    <property type="project" value="UniProtKB-KW"/>
</dbReference>
<feature type="domain" description="Aminotransferase class V" evidence="2">
    <location>
        <begin position="60"/>
        <end position="406"/>
    </location>
</feature>
<name>E8R1L3_ISOPI</name>
<dbReference type="InterPro" id="IPR015424">
    <property type="entry name" value="PyrdxlP-dep_Trfase"/>
</dbReference>
<evidence type="ECO:0000313" key="4">
    <source>
        <dbReference type="Proteomes" id="UP000008631"/>
    </source>
</evidence>
<accession>E8R1L3</accession>
<dbReference type="SUPFAM" id="SSF53383">
    <property type="entry name" value="PLP-dependent transferases"/>
    <property type="match status" value="1"/>
</dbReference>